<gene>
    <name evidence="6" type="ORF">GCM10010507_00610</name>
</gene>
<comment type="caution">
    <text evidence="6">The sequence shown here is derived from an EMBL/GenBank/DDBJ whole genome shotgun (WGS) entry which is preliminary data.</text>
</comment>
<evidence type="ECO:0000256" key="1">
    <source>
        <dbReference type="ARBA" id="ARBA00010815"/>
    </source>
</evidence>
<keyword evidence="2" id="KW-0489">Methyltransferase</keyword>
<dbReference type="GO" id="GO:0006629">
    <property type="term" value="P:lipid metabolic process"/>
    <property type="evidence" value="ECO:0007669"/>
    <property type="project" value="UniProtKB-KW"/>
</dbReference>
<comment type="similarity">
    <text evidence="1">Belongs to the CFA/CMAS family.</text>
</comment>
<evidence type="ECO:0000256" key="3">
    <source>
        <dbReference type="ARBA" id="ARBA00022679"/>
    </source>
</evidence>
<dbReference type="PANTHER" id="PTHR43667">
    <property type="entry name" value="CYCLOPROPANE-FATTY-ACYL-PHOSPHOLIPID SYNTHASE"/>
    <property type="match status" value="1"/>
</dbReference>
<evidence type="ECO:0000256" key="5">
    <source>
        <dbReference type="ARBA" id="ARBA00023098"/>
    </source>
</evidence>
<sequence length="254" mass="27994">MTYSCALWADGDSLRQAQLRKIDHHVAQAAAGSAGRVLDLGCGWGGTLRRLTAAHGVRHAVGLTRSPQQAARARARAGPRCEVRLEDWTAHRPDAPYDAILCIGAFEHVAGLRLSRDEKVAGYRAFFSRCRSWLRPGGLLTLQTIALGYPADGPGEARDALRMALTLLPGSQLPTLAEIHEASADLLTCVRMRNDHDDYARTCQCWLQRLLAARDRAVALAGDATVTEYEQYLRASVRLFELGCMSLLRLTFRR</sequence>
<dbReference type="CDD" id="cd02440">
    <property type="entry name" value="AdoMet_MTases"/>
    <property type="match status" value="1"/>
</dbReference>
<accession>A0A918T969</accession>
<organism evidence="6 7">
    <name type="scientific">Streptomyces cinnamoneus</name>
    <name type="common">Streptoverticillium cinnamoneum</name>
    <dbReference type="NCBI Taxonomy" id="53446"/>
    <lineage>
        <taxon>Bacteria</taxon>
        <taxon>Bacillati</taxon>
        <taxon>Actinomycetota</taxon>
        <taxon>Actinomycetes</taxon>
        <taxon>Kitasatosporales</taxon>
        <taxon>Streptomycetaceae</taxon>
        <taxon>Streptomyces</taxon>
        <taxon>Streptomyces cinnamoneus group</taxon>
    </lineage>
</organism>
<dbReference type="Proteomes" id="UP000646244">
    <property type="component" value="Unassembled WGS sequence"/>
</dbReference>
<dbReference type="Pfam" id="PF02353">
    <property type="entry name" value="CMAS"/>
    <property type="match status" value="1"/>
</dbReference>
<dbReference type="GO" id="GO:0008168">
    <property type="term" value="F:methyltransferase activity"/>
    <property type="evidence" value="ECO:0007669"/>
    <property type="project" value="UniProtKB-KW"/>
</dbReference>
<dbReference type="Gene3D" id="3.40.50.150">
    <property type="entry name" value="Vaccinia Virus protein VP39"/>
    <property type="match status" value="1"/>
</dbReference>
<evidence type="ECO:0000256" key="4">
    <source>
        <dbReference type="ARBA" id="ARBA00022691"/>
    </source>
</evidence>
<protein>
    <recommendedName>
        <fullName evidence="8">Class I SAM-dependent methyltransferase</fullName>
    </recommendedName>
</protein>
<dbReference type="GO" id="GO:0032259">
    <property type="term" value="P:methylation"/>
    <property type="evidence" value="ECO:0007669"/>
    <property type="project" value="UniProtKB-KW"/>
</dbReference>
<name>A0A918T969_STRCJ</name>
<dbReference type="AlphaFoldDB" id="A0A918T969"/>
<dbReference type="EMBL" id="BMVB01000001">
    <property type="protein sequence ID" value="GHC32294.1"/>
    <property type="molecule type" value="Genomic_DNA"/>
</dbReference>
<keyword evidence="5" id="KW-0443">Lipid metabolism</keyword>
<evidence type="ECO:0008006" key="8">
    <source>
        <dbReference type="Google" id="ProtNLM"/>
    </source>
</evidence>
<keyword evidence="3" id="KW-0808">Transferase</keyword>
<reference evidence="6" key="2">
    <citation type="submission" date="2020-09" db="EMBL/GenBank/DDBJ databases">
        <authorList>
            <person name="Sun Q."/>
            <person name="Ohkuma M."/>
        </authorList>
    </citation>
    <scope>NUCLEOTIDE SEQUENCE</scope>
    <source>
        <strain evidence="6">JCM 4633</strain>
    </source>
</reference>
<dbReference type="PANTHER" id="PTHR43667:SF1">
    <property type="entry name" value="CYCLOPROPANE-FATTY-ACYL-PHOSPHOLIPID SYNTHASE"/>
    <property type="match status" value="1"/>
</dbReference>
<evidence type="ECO:0000256" key="2">
    <source>
        <dbReference type="ARBA" id="ARBA00022603"/>
    </source>
</evidence>
<dbReference type="SUPFAM" id="SSF53335">
    <property type="entry name" value="S-adenosyl-L-methionine-dependent methyltransferases"/>
    <property type="match status" value="1"/>
</dbReference>
<dbReference type="InterPro" id="IPR029063">
    <property type="entry name" value="SAM-dependent_MTases_sf"/>
</dbReference>
<evidence type="ECO:0000313" key="6">
    <source>
        <dbReference type="EMBL" id="GHC32294.1"/>
    </source>
</evidence>
<reference evidence="6" key="1">
    <citation type="journal article" date="2014" name="Int. J. Syst. Evol. Microbiol.">
        <title>Complete genome sequence of Corynebacterium casei LMG S-19264T (=DSM 44701T), isolated from a smear-ripened cheese.</title>
        <authorList>
            <consortium name="US DOE Joint Genome Institute (JGI-PGF)"/>
            <person name="Walter F."/>
            <person name="Albersmeier A."/>
            <person name="Kalinowski J."/>
            <person name="Ruckert C."/>
        </authorList>
    </citation>
    <scope>NUCLEOTIDE SEQUENCE</scope>
    <source>
        <strain evidence="6">JCM 4633</strain>
    </source>
</reference>
<evidence type="ECO:0000313" key="7">
    <source>
        <dbReference type="Proteomes" id="UP000646244"/>
    </source>
</evidence>
<proteinExistence type="inferred from homology"/>
<dbReference type="InterPro" id="IPR050723">
    <property type="entry name" value="CFA/CMAS"/>
</dbReference>
<keyword evidence="4" id="KW-0949">S-adenosyl-L-methionine</keyword>